<sequence length="148" mass="16667">MLHDMDAGQALLRHIIQPFWFFSLLGTVFPDDFTQSQTSSSSTRTPPQSLGCRKMTGFPWAPVLGFSERVRTFLPLRSSTAAWMLSTSRQMWCMPPLLFLSRKPWTGLFSPKGNSNSNLVFPASTNTVVTPWLCRGFGSLTFKPKVFL</sequence>
<accession>A0A6B0UV50</accession>
<proteinExistence type="predicted"/>
<evidence type="ECO:0000313" key="2">
    <source>
        <dbReference type="EMBL" id="MXU93572.1"/>
    </source>
</evidence>
<evidence type="ECO:0000256" key="1">
    <source>
        <dbReference type="SAM" id="SignalP"/>
    </source>
</evidence>
<dbReference type="EMBL" id="GIFC01011489">
    <property type="protein sequence ID" value="MXU93572.1"/>
    <property type="molecule type" value="Transcribed_RNA"/>
</dbReference>
<reference evidence="2" key="1">
    <citation type="submission" date="2019-12" db="EMBL/GenBank/DDBJ databases">
        <title>An insight into the sialome of adult female Ixodes ricinus ticks feeding for 6 days.</title>
        <authorList>
            <person name="Perner J."/>
            <person name="Ribeiro J.M.C."/>
        </authorList>
    </citation>
    <scope>NUCLEOTIDE SEQUENCE</scope>
    <source>
        <strain evidence="2">Semi-engorged</strain>
        <tissue evidence="2">Salivary glands</tissue>
    </source>
</reference>
<keyword evidence="1" id="KW-0732">Signal</keyword>
<dbReference type="AlphaFoldDB" id="A0A6B0UV50"/>
<name>A0A6B0UV50_IXORI</name>
<feature type="chain" id="PRO_5025341079" evidence="1">
    <location>
        <begin position="31"/>
        <end position="148"/>
    </location>
</feature>
<organism evidence="2">
    <name type="scientific">Ixodes ricinus</name>
    <name type="common">Common tick</name>
    <name type="synonym">Acarus ricinus</name>
    <dbReference type="NCBI Taxonomy" id="34613"/>
    <lineage>
        <taxon>Eukaryota</taxon>
        <taxon>Metazoa</taxon>
        <taxon>Ecdysozoa</taxon>
        <taxon>Arthropoda</taxon>
        <taxon>Chelicerata</taxon>
        <taxon>Arachnida</taxon>
        <taxon>Acari</taxon>
        <taxon>Parasitiformes</taxon>
        <taxon>Ixodida</taxon>
        <taxon>Ixodoidea</taxon>
        <taxon>Ixodidae</taxon>
        <taxon>Ixodinae</taxon>
        <taxon>Ixodes</taxon>
    </lineage>
</organism>
<protein>
    <submittedName>
        <fullName evidence="2">Putative secreted protein</fullName>
    </submittedName>
</protein>
<feature type="signal peptide" evidence="1">
    <location>
        <begin position="1"/>
        <end position="30"/>
    </location>
</feature>